<evidence type="ECO:0000259" key="10">
    <source>
        <dbReference type="PROSITE" id="PS50862"/>
    </source>
</evidence>
<feature type="binding site" evidence="9">
    <location>
        <position position="126"/>
    </location>
    <ligand>
        <name>L-histidine</name>
        <dbReference type="ChEBI" id="CHEBI:57595"/>
    </ligand>
</feature>
<dbReference type="GO" id="GO:0006427">
    <property type="term" value="P:histidyl-tRNA aminoacylation"/>
    <property type="evidence" value="ECO:0007669"/>
    <property type="project" value="UniProtKB-UniRule"/>
</dbReference>
<dbReference type="Pfam" id="PF03129">
    <property type="entry name" value="HGTP_anticodon"/>
    <property type="match status" value="1"/>
</dbReference>
<feature type="binding site" evidence="9">
    <location>
        <begin position="82"/>
        <end position="84"/>
    </location>
    <ligand>
        <name>L-histidine</name>
        <dbReference type="ChEBI" id="CHEBI:57595"/>
    </ligand>
</feature>
<dbReference type="InterPro" id="IPR045864">
    <property type="entry name" value="aa-tRNA-synth_II/BPL/LPL"/>
</dbReference>
<evidence type="ECO:0000256" key="5">
    <source>
        <dbReference type="ARBA" id="ARBA00022917"/>
    </source>
</evidence>
<dbReference type="InterPro" id="IPR033656">
    <property type="entry name" value="HisRS_anticodon"/>
</dbReference>
<dbReference type="EMBL" id="MFTI01000019">
    <property type="protein sequence ID" value="OGI59995.1"/>
    <property type="molecule type" value="Genomic_DNA"/>
</dbReference>
<comment type="similarity">
    <text evidence="1 8">Belongs to the class-II aminoacyl-tRNA synthetase family.</text>
</comment>
<comment type="subunit">
    <text evidence="8">Homodimer.</text>
</comment>
<evidence type="ECO:0000256" key="4">
    <source>
        <dbReference type="ARBA" id="ARBA00022840"/>
    </source>
</evidence>
<dbReference type="CDD" id="cd00859">
    <property type="entry name" value="HisRS_anticodon"/>
    <property type="match status" value="1"/>
</dbReference>
<keyword evidence="5 8" id="KW-0648">Protein biosynthesis</keyword>
<evidence type="ECO:0000256" key="3">
    <source>
        <dbReference type="ARBA" id="ARBA00022741"/>
    </source>
</evidence>
<dbReference type="CDD" id="cd00773">
    <property type="entry name" value="HisRS-like_core"/>
    <property type="match status" value="1"/>
</dbReference>
<comment type="catalytic activity">
    <reaction evidence="7 8">
        <text>tRNA(His) + L-histidine + ATP = L-histidyl-tRNA(His) + AMP + diphosphate + H(+)</text>
        <dbReference type="Rhea" id="RHEA:17313"/>
        <dbReference type="Rhea" id="RHEA-COMP:9665"/>
        <dbReference type="Rhea" id="RHEA-COMP:9689"/>
        <dbReference type="ChEBI" id="CHEBI:15378"/>
        <dbReference type="ChEBI" id="CHEBI:30616"/>
        <dbReference type="ChEBI" id="CHEBI:33019"/>
        <dbReference type="ChEBI" id="CHEBI:57595"/>
        <dbReference type="ChEBI" id="CHEBI:78442"/>
        <dbReference type="ChEBI" id="CHEBI:78527"/>
        <dbReference type="ChEBI" id="CHEBI:456215"/>
        <dbReference type="EC" id="6.1.1.21"/>
    </reaction>
</comment>
<dbReference type="InterPro" id="IPR041715">
    <property type="entry name" value="HisRS-like_core"/>
</dbReference>
<evidence type="ECO:0000256" key="1">
    <source>
        <dbReference type="ARBA" id="ARBA00008226"/>
    </source>
</evidence>
<dbReference type="SUPFAM" id="SSF55681">
    <property type="entry name" value="Class II aaRS and biotin synthetases"/>
    <property type="match status" value="1"/>
</dbReference>
<dbReference type="GO" id="GO:0005524">
    <property type="term" value="F:ATP binding"/>
    <property type="evidence" value="ECO:0007669"/>
    <property type="project" value="UniProtKB-UniRule"/>
</dbReference>
<dbReference type="InterPro" id="IPR036621">
    <property type="entry name" value="Anticodon-bd_dom_sf"/>
</dbReference>
<dbReference type="GO" id="GO:0005737">
    <property type="term" value="C:cytoplasm"/>
    <property type="evidence" value="ECO:0007669"/>
    <property type="project" value="UniProtKB-SubCell"/>
</dbReference>
<dbReference type="Proteomes" id="UP000177869">
    <property type="component" value="Unassembled WGS sequence"/>
</dbReference>
<keyword evidence="8" id="KW-0963">Cytoplasm</keyword>
<feature type="binding site" evidence="9">
    <location>
        <position position="130"/>
    </location>
    <ligand>
        <name>L-histidine</name>
        <dbReference type="ChEBI" id="CHEBI:57595"/>
    </ligand>
</feature>
<accession>A0A1F6URK1</accession>
<keyword evidence="3 8" id="KW-0547">Nucleotide-binding</keyword>
<dbReference type="Pfam" id="PF13393">
    <property type="entry name" value="tRNA-synt_His"/>
    <property type="match status" value="1"/>
</dbReference>
<dbReference type="EC" id="6.1.1.21" evidence="8"/>
<comment type="caution">
    <text evidence="11">The sequence shown here is derived from an EMBL/GenBank/DDBJ whole genome shotgun (WGS) entry which is preliminary data.</text>
</comment>
<dbReference type="HAMAP" id="MF_00127">
    <property type="entry name" value="His_tRNA_synth"/>
    <property type="match status" value="1"/>
</dbReference>
<dbReference type="PANTHER" id="PTHR11476:SF7">
    <property type="entry name" value="HISTIDINE--TRNA LIGASE"/>
    <property type="match status" value="1"/>
</dbReference>
<dbReference type="NCBIfam" id="TIGR00442">
    <property type="entry name" value="hisS"/>
    <property type="match status" value="1"/>
</dbReference>
<sequence length="430" mass="48877">MKTFIKPKILQGTRDFLPEDMAKREYAMNKIKSAFINFGYDSVQTPAIEYAETILGKYGDEASKLVYRFKDNGGRDIALRYDQTVPFARLVATNFKNLPMPFKRYQIGPVWRGDRPAKGRYREFYQCDVDIIGTKNLLAEAEIAGVVAKVFTTIGFKNFTIKFNSRRLINSILDGLKISSEKQSSVIRILDKLKKIDRKSIIAELDPLINESTANQLLDIVSITGTTREKLELLNKYEIKEIDEFVNLARLFNIPEENLFFDPSLARGLDYYTGIIFEVFIPEVPIGAVCAGGRYDDLCSLFCPEQFSGVGVAFGFDRIIVAMEELGLFKDLTLNSQVLVTYFDLDALPASVQLLNDIQMSGINAEIYFEPAKISKQMKYADKKQIPFVVICGPEKVSRNEVTIKMMKTGRQKTIPQNQITNYFKGYNKI</sequence>
<keyword evidence="2 8" id="KW-0436">Ligase</keyword>
<evidence type="ECO:0000313" key="11">
    <source>
        <dbReference type="EMBL" id="OGI59995.1"/>
    </source>
</evidence>
<dbReference type="Gene3D" id="3.40.50.800">
    <property type="entry name" value="Anticodon-binding domain"/>
    <property type="match status" value="1"/>
</dbReference>
<proteinExistence type="inferred from homology"/>
<dbReference type="AlphaFoldDB" id="A0A1F6URK1"/>
<keyword evidence="4 8" id="KW-0067">ATP-binding</keyword>
<dbReference type="InterPro" id="IPR004154">
    <property type="entry name" value="Anticodon-bd"/>
</dbReference>
<feature type="domain" description="Aminoacyl-transfer RNA synthetases class-II family profile" evidence="10">
    <location>
        <begin position="31"/>
        <end position="349"/>
    </location>
</feature>
<gene>
    <name evidence="8" type="primary">hisS</name>
    <name evidence="11" type="ORF">A2814_00425</name>
</gene>
<comment type="subcellular location">
    <subcellularLocation>
        <location evidence="8">Cytoplasm</location>
    </subcellularLocation>
</comment>
<evidence type="ECO:0000256" key="2">
    <source>
        <dbReference type="ARBA" id="ARBA00022598"/>
    </source>
</evidence>
<dbReference type="InterPro" id="IPR004516">
    <property type="entry name" value="HisRS/HisZ"/>
</dbReference>
<dbReference type="PANTHER" id="PTHR11476">
    <property type="entry name" value="HISTIDYL-TRNA SYNTHETASE"/>
    <property type="match status" value="1"/>
</dbReference>
<protein>
    <recommendedName>
        <fullName evidence="8">Histidine--tRNA ligase</fullName>
        <ecNumber evidence="8">6.1.1.21</ecNumber>
    </recommendedName>
    <alternativeName>
        <fullName evidence="8">Histidyl-tRNA synthetase</fullName>
        <shortName evidence="8">HisRS</shortName>
    </alternativeName>
</protein>
<evidence type="ECO:0000256" key="6">
    <source>
        <dbReference type="ARBA" id="ARBA00023146"/>
    </source>
</evidence>
<keyword evidence="6 8" id="KW-0030">Aminoacyl-tRNA synthetase</keyword>
<reference evidence="11 12" key="1">
    <citation type="journal article" date="2016" name="Nat. Commun.">
        <title>Thousands of microbial genomes shed light on interconnected biogeochemical processes in an aquifer system.</title>
        <authorList>
            <person name="Anantharaman K."/>
            <person name="Brown C.T."/>
            <person name="Hug L.A."/>
            <person name="Sharon I."/>
            <person name="Castelle C.J."/>
            <person name="Probst A.J."/>
            <person name="Thomas B.C."/>
            <person name="Singh A."/>
            <person name="Wilkins M.J."/>
            <person name="Karaoz U."/>
            <person name="Brodie E.L."/>
            <person name="Williams K.H."/>
            <person name="Hubbard S.S."/>
            <person name="Banfield J.F."/>
        </authorList>
    </citation>
    <scope>NUCLEOTIDE SEQUENCE [LARGE SCALE GENOMIC DNA]</scope>
</reference>
<name>A0A1F6URK1_9BACT</name>
<dbReference type="SUPFAM" id="SSF52954">
    <property type="entry name" value="Class II aaRS ABD-related"/>
    <property type="match status" value="1"/>
</dbReference>
<feature type="binding site" evidence="9">
    <location>
        <position position="267"/>
    </location>
    <ligand>
        <name>L-histidine</name>
        <dbReference type="ChEBI" id="CHEBI:57595"/>
    </ligand>
</feature>
<evidence type="ECO:0000256" key="8">
    <source>
        <dbReference type="HAMAP-Rule" id="MF_00127"/>
    </source>
</evidence>
<dbReference type="PIRSF" id="PIRSF001549">
    <property type="entry name" value="His-tRNA_synth"/>
    <property type="match status" value="1"/>
</dbReference>
<feature type="binding site" evidence="9">
    <location>
        <position position="112"/>
    </location>
    <ligand>
        <name>L-histidine</name>
        <dbReference type="ChEBI" id="CHEBI:57595"/>
    </ligand>
</feature>
<dbReference type="GO" id="GO:0004821">
    <property type="term" value="F:histidine-tRNA ligase activity"/>
    <property type="evidence" value="ECO:0007669"/>
    <property type="project" value="UniProtKB-UniRule"/>
</dbReference>
<evidence type="ECO:0000313" key="12">
    <source>
        <dbReference type="Proteomes" id="UP000177869"/>
    </source>
</evidence>
<dbReference type="InterPro" id="IPR015807">
    <property type="entry name" value="His-tRNA-ligase"/>
</dbReference>
<dbReference type="Gene3D" id="3.30.930.10">
    <property type="entry name" value="Bira Bifunctional Protein, Domain 2"/>
    <property type="match status" value="1"/>
</dbReference>
<dbReference type="STRING" id="1801732.A2814_00425"/>
<evidence type="ECO:0000256" key="7">
    <source>
        <dbReference type="ARBA" id="ARBA00047639"/>
    </source>
</evidence>
<feature type="binding site" evidence="9">
    <location>
        <begin position="271"/>
        <end position="272"/>
    </location>
    <ligand>
        <name>L-histidine</name>
        <dbReference type="ChEBI" id="CHEBI:57595"/>
    </ligand>
</feature>
<dbReference type="PROSITE" id="PS50862">
    <property type="entry name" value="AA_TRNA_LIGASE_II"/>
    <property type="match status" value="1"/>
</dbReference>
<organism evidence="11 12">
    <name type="scientific">Candidatus Nomurabacteria bacterium RIFCSPHIGHO2_01_FULL_38_19</name>
    <dbReference type="NCBI Taxonomy" id="1801732"/>
    <lineage>
        <taxon>Bacteria</taxon>
        <taxon>Candidatus Nomuraibacteriota</taxon>
    </lineage>
</organism>
<evidence type="ECO:0000256" key="9">
    <source>
        <dbReference type="PIRSR" id="PIRSR001549-1"/>
    </source>
</evidence>
<dbReference type="InterPro" id="IPR006195">
    <property type="entry name" value="aa-tRNA-synth_II"/>
</dbReference>